<keyword evidence="1" id="KW-1185">Reference proteome</keyword>
<reference evidence="2" key="1">
    <citation type="submission" date="2022-11" db="UniProtKB">
        <authorList>
            <consortium name="WormBaseParasite"/>
        </authorList>
    </citation>
    <scope>IDENTIFICATION</scope>
</reference>
<evidence type="ECO:0000313" key="2">
    <source>
        <dbReference type="WBParaSite" id="PgR014X_g025_t04"/>
    </source>
</evidence>
<proteinExistence type="predicted"/>
<protein>
    <submittedName>
        <fullName evidence="2">ZP domain-containing protein</fullName>
    </submittedName>
</protein>
<sequence length="52" mass="5912">THIWPSLPRTAIASNNKAIGCILLTVLIDYNLQNVLHDISDIECPKFRKYSD</sequence>
<dbReference type="AlphaFoldDB" id="A0A915AUT9"/>
<accession>A0A915AUT9</accession>
<dbReference type="Proteomes" id="UP000887569">
    <property type="component" value="Unplaced"/>
</dbReference>
<evidence type="ECO:0000313" key="1">
    <source>
        <dbReference type="Proteomes" id="UP000887569"/>
    </source>
</evidence>
<name>A0A915AUT9_PARUN</name>
<organism evidence="1 2">
    <name type="scientific">Parascaris univalens</name>
    <name type="common">Nematode worm</name>
    <dbReference type="NCBI Taxonomy" id="6257"/>
    <lineage>
        <taxon>Eukaryota</taxon>
        <taxon>Metazoa</taxon>
        <taxon>Ecdysozoa</taxon>
        <taxon>Nematoda</taxon>
        <taxon>Chromadorea</taxon>
        <taxon>Rhabditida</taxon>
        <taxon>Spirurina</taxon>
        <taxon>Ascaridomorpha</taxon>
        <taxon>Ascaridoidea</taxon>
        <taxon>Ascarididae</taxon>
        <taxon>Parascaris</taxon>
    </lineage>
</organism>
<dbReference type="WBParaSite" id="PgR014X_g025_t04">
    <property type="protein sequence ID" value="PgR014X_g025_t04"/>
    <property type="gene ID" value="PgR014X_g025"/>
</dbReference>